<keyword evidence="2" id="KW-1185">Reference proteome</keyword>
<sequence>MDGITFSCEQGSWAVPATHGIWIPPHHLHAGRSHGPFVGWGVYVAERACSGLPGTPRTVPISGLLRETVHRMASWGIEPHEPARERLAHVMLDEIESLPEEPLRLAGCVPYP</sequence>
<evidence type="ECO:0000313" key="2">
    <source>
        <dbReference type="Proteomes" id="UP001611383"/>
    </source>
</evidence>
<reference evidence="1 2" key="1">
    <citation type="submission" date="2019-08" db="EMBL/GenBank/DDBJ databases">
        <title>Archangium and Cystobacter genomes.</title>
        <authorList>
            <person name="Chen I.-C.K."/>
            <person name="Wielgoss S."/>
        </authorList>
    </citation>
    <scope>NUCLEOTIDE SEQUENCE [LARGE SCALE GENOMIC DNA]</scope>
    <source>
        <strain evidence="1 2">Cbm 6</strain>
    </source>
</reference>
<dbReference type="Proteomes" id="UP001611383">
    <property type="component" value="Chromosome"/>
</dbReference>
<accession>A0ABY9X955</accession>
<protein>
    <recommendedName>
        <fullName evidence="3">AraC family transcriptional regulator</fullName>
    </recommendedName>
</protein>
<organism evidence="1 2">
    <name type="scientific">Archangium minus</name>
    <dbReference type="NCBI Taxonomy" id="83450"/>
    <lineage>
        <taxon>Bacteria</taxon>
        <taxon>Pseudomonadati</taxon>
        <taxon>Myxococcota</taxon>
        <taxon>Myxococcia</taxon>
        <taxon>Myxococcales</taxon>
        <taxon>Cystobacterineae</taxon>
        <taxon>Archangiaceae</taxon>
        <taxon>Archangium</taxon>
    </lineage>
</organism>
<dbReference type="EMBL" id="CP043494">
    <property type="protein sequence ID" value="WNG51920.1"/>
    <property type="molecule type" value="Genomic_DNA"/>
</dbReference>
<dbReference type="PANTHER" id="PTHR11019">
    <property type="entry name" value="HTH-TYPE TRANSCRIPTIONAL REGULATOR NIMR"/>
    <property type="match status" value="1"/>
</dbReference>
<evidence type="ECO:0000313" key="1">
    <source>
        <dbReference type="EMBL" id="WNG51920.1"/>
    </source>
</evidence>
<proteinExistence type="predicted"/>
<dbReference type="RefSeq" id="WP_395812219.1">
    <property type="nucleotide sequence ID" value="NZ_CP043494.1"/>
</dbReference>
<gene>
    <name evidence="1" type="ORF">F0U60_53290</name>
</gene>
<evidence type="ECO:0008006" key="3">
    <source>
        <dbReference type="Google" id="ProtNLM"/>
    </source>
</evidence>
<name>A0ABY9X955_9BACT</name>
<dbReference type="PANTHER" id="PTHR11019:SF159">
    <property type="entry name" value="TRANSCRIPTIONAL REGULATOR-RELATED"/>
    <property type="match status" value="1"/>
</dbReference>